<sequence length="256" mass="29548">MPATTIKEVIERMDELLARWEAHGDYHAIFVRSYRIITIAMEQAIAAGEFEDPDWMTRLDIVFAEEYFTAVGAYEQDHERLPECWKRVFDIASRKRSTTLQDLMLGMVAHIVHDLPIALYKVGVEAEYRESRLRDHQTANEILGRSIDDVQSEISSHYSFILGFLDRLFGNKDEILTDQGIRIARDLAWKRAVELSEAPTQAVRDSLLDQIGQTALTDVKLLTPKPPTLLAKLIPLLRHWDKIIARQIRRIKSFFS</sequence>
<evidence type="ECO:0000313" key="2">
    <source>
        <dbReference type="Proteomes" id="UP000886687"/>
    </source>
</evidence>
<evidence type="ECO:0000313" key="1">
    <source>
        <dbReference type="EMBL" id="MCG7939707.1"/>
    </source>
</evidence>
<dbReference type="AlphaFoldDB" id="A0A9E4MZP3"/>
<accession>A0A9E4MZP3</accession>
<comment type="caution">
    <text evidence="1">The sequence shown here is derived from an EMBL/GenBank/DDBJ whole genome shotgun (WGS) entry which is preliminary data.</text>
</comment>
<organism evidence="1 2">
    <name type="scientific">Candidatus Thiodiazotropha lotti</name>
    <dbReference type="NCBI Taxonomy" id="2792787"/>
    <lineage>
        <taxon>Bacteria</taxon>
        <taxon>Pseudomonadati</taxon>
        <taxon>Pseudomonadota</taxon>
        <taxon>Gammaproteobacteria</taxon>
        <taxon>Chromatiales</taxon>
        <taxon>Sedimenticolaceae</taxon>
        <taxon>Candidatus Thiodiazotropha</taxon>
    </lineage>
</organism>
<gene>
    <name evidence="1" type="ORF">JAZ04_12755</name>
</gene>
<dbReference type="EMBL" id="JAEPDI010000009">
    <property type="protein sequence ID" value="MCG7939707.1"/>
    <property type="molecule type" value="Genomic_DNA"/>
</dbReference>
<dbReference type="InterPro" id="IPR046037">
    <property type="entry name" value="DUF5995"/>
</dbReference>
<reference evidence="1" key="1">
    <citation type="journal article" date="2021" name="Proc. Natl. Acad. Sci. U.S.A.">
        <title>Global biogeography of chemosynthetic symbionts reveals both localized and globally distributed symbiont groups. .</title>
        <authorList>
            <person name="Osvatic J.T."/>
            <person name="Wilkins L.G.E."/>
            <person name="Leibrecht L."/>
            <person name="Leray M."/>
            <person name="Zauner S."/>
            <person name="Polzin J."/>
            <person name="Camacho Y."/>
            <person name="Gros O."/>
            <person name="van Gils J.A."/>
            <person name="Eisen J.A."/>
            <person name="Petersen J.M."/>
            <person name="Yuen B."/>
        </authorList>
    </citation>
    <scope>NUCLEOTIDE SEQUENCE</scope>
    <source>
        <strain evidence="1">MAGL173</strain>
    </source>
</reference>
<proteinExistence type="predicted"/>
<dbReference type="Proteomes" id="UP000886687">
    <property type="component" value="Unassembled WGS sequence"/>
</dbReference>
<dbReference type="Pfam" id="PF19458">
    <property type="entry name" value="DUF5995"/>
    <property type="match status" value="1"/>
</dbReference>
<name>A0A9E4MZP3_9GAMM</name>
<protein>
    <submittedName>
        <fullName evidence="1">DUF5995 family protein</fullName>
    </submittedName>
</protein>